<proteinExistence type="inferred from homology"/>
<feature type="transmembrane region" description="Helical" evidence="7">
    <location>
        <begin position="113"/>
        <end position="133"/>
    </location>
</feature>
<evidence type="ECO:0000256" key="3">
    <source>
        <dbReference type="ARBA" id="ARBA00022448"/>
    </source>
</evidence>
<dbReference type="InterPro" id="IPR002259">
    <property type="entry name" value="Eqnu_transpt"/>
</dbReference>
<feature type="transmembrane region" description="Helical" evidence="7">
    <location>
        <begin position="44"/>
        <end position="66"/>
    </location>
</feature>
<organism evidence="8 9">
    <name type="scientific">Trichoplax adhaerens</name>
    <name type="common">Trichoplax reptans</name>
    <dbReference type="NCBI Taxonomy" id="10228"/>
    <lineage>
        <taxon>Eukaryota</taxon>
        <taxon>Metazoa</taxon>
        <taxon>Placozoa</taxon>
        <taxon>Uniplacotomia</taxon>
        <taxon>Trichoplacea</taxon>
        <taxon>Trichoplacidae</taxon>
        <taxon>Trichoplax</taxon>
    </lineage>
</organism>
<sequence>MDGPLASDTCTWSPDTDSLDRSVKRMEISSKHVKDESPKDKYNMVYFLFLFLGMCTLLPFNMFLTASPYFSAKLNGTRWQYTYQNYFLVAYSVPAIVAAAVTVPMLRVIRLKIRMIVSPVILMIIFIFTAVMVKVDTSTSLGSAIYQSSLFGLASLFPKQYSQSVVSGQALAGIFTSAASILSLLGKEYDKLFYGEFDYAKSSANDPYESAVFYFISAVVALLVCIISYALLRRIEYAKYHMKKLEFDKSAEKTDAEEESPSDNDAMEKTRVADEKDISVTVSRWVHGGRYLIMIWKQIWPTALSGILCFTITLGVYPAIASRIEPVDKASNSTFLNRFFTPVTCFLTFNVADFVGRFLALWLLQPNYKRGITLLILTLMRIGFIPLFLLMNVQPRSNLPVLIPSDIVYVISLALLGVSNGYIISLSMMYGPMRVDAKYAESTGAIMAACLILGLGLGSALSFATVALL</sequence>
<keyword evidence="4 7" id="KW-0812">Transmembrane</keyword>
<dbReference type="OMA" id="HIVENRM"/>
<dbReference type="GeneID" id="6758531"/>
<evidence type="ECO:0000313" key="8">
    <source>
        <dbReference type="EMBL" id="EDV20205.1"/>
    </source>
</evidence>
<dbReference type="OrthoDB" id="46396at2759"/>
<reference evidence="8 9" key="1">
    <citation type="journal article" date="2008" name="Nature">
        <title>The Trichoplax genome and the nature of placozoans.</title>
        <authorList>
            <person name="Srivastava M."/>
            <person name="Begovic E."/>
            <person name="Chapman J."/>
            <person name="Putnam N.H."/>
            <person name="Hellsten U."/>
            <person name="Kawashima T."/>
            <person name="Kuo A."/>
            <person name="Mitros T."/>
            <person name="Salamov A."/>
            <person name="Carpenter M.L."/>
            <person name="Signorovitch A.Y."/>
            <person name="Moreno M.A."/>
            <person name="Kamm K."/>
            <person name="Grimwood J."/>
            <person name="Schmutz J."/>
            <person name="Shapiro H."/>
            <person name="Grigoriev I.V."/>
            <person name="Buss L.W."/>
            <person name="Schierwater B."/>
            <person name="Dellaporta S.L."/>
            <person name="Rokhsar D.S."/>
        </authorList>
    </citation>
    <scope>NUCLEOTIDE SEQUENCE [LARGE SCALE GENOMIC DNA]</scope>
    <source>
        <strain evidence="8 9">Grell-BS-1999</strain>
    </source>
</reference>
<dbReference type="GO" id="GO:0005886">
    <property type="term" value="C:plasma membrane"/>
    <property type="evidence" value="ECO:0000318"/>
    <property type="project" value="GO_Central"/>
</dbReference>
<feature type="transmembrane region" description="Helical" evidence="7">
    <location>
        <begin position="340"/>
        <end position="364"/>
    </location>
</feature>
<dbReference type="Pfam" id="PF01733">
    <property type="entry name" value="Nucleoside_tran"/>
    <property type="match status" value="1"/>
</dbReference>
<feature type="transmembrane region" description="Helical" evidence="7">
    <location>
        <begin position="139"/>
        <end position="157"/>
    </location>
</feature>
<evidence type="ECO:0000256" key="7">
    <source>
        <dbReference type="SAM" id="Phobius"/>
    </source>
</evidence>
<evidence type="ECO:0000256" key="6">
    <source>
        <dbReference type="ARBA" id="ARBA00023136"/>
    </source>
</evidence>
<feature type="transmembrane region" description="Helical" evidence="7">
    <location>
        <begin position="299"/>
        <end position="320"/>
    </location>
</feature>
<dbReference type="CTD" id="6758531"/>
<dbReference type="PANTHER" id="PTHR10332:SF88">
    <property type="entry name" value="EQUILIBRATIVE NUCLEOSIDE TRANSPORTER 1, ISOFORM A"/>
    <property type="match status" value="1"/>
</dbReference>
<name>B3SAS7_TRIAD</name>
<feature type="transmembrane region" description="Helical" evidence="7">
    <location>
        <begin position="443"/>
        <end position="468"/>
    </location>
</feature>
<keyword evidence="6 7" id="KW-0472">Membrane</keyword>
<accession>B3SAS7</accession>
<evidence type="ECO:0008006" key="10">
    <source>
        <dbReference type="Google" id="ProtNLM"/>
    </source>
</evidence>
<comment type="subcellular location">
    <subcellularLocation>
        <location evidence="1">Membrane</location>
        <topology evidence="1">Multi-pass membrane protein</topology>
    </subcellularLocation>
</comment>
<protein>
    <recommendedName>
        <fullName evidence="10">Equilibrative nucleoside transporter 1</fullName>
    </recommendedName>
</protein>
<keyword evidence="3" id="KW-0813">Transport</keyword>
<feature type="transmembrane region" description="Helical" evidence="7">
    <location>
        <begin position="371"/>
        <end position="391"/>
    </location>
</feature>
<dbReference type="Proteomes" id="UP000009022">
    <property type="component" value="Unassembled WGS sequence"/>
</dbReference>
<dbReference type="PhylomeDB" id="B3SAS7"/>
<keyword evidence="5 7" id="KW-1133">Transmembrane helix</keyword>
<dbReference type="PANTHER" id="PTHR10332">
    <property type="entry name" value="EQUILIBRATIVE NUCLEOSIDE TRANSPORTER"/>
    <property type="match status" value="1"/>
</dbReference>
<evidence type="ECO:0000313" key="9">
    <source>
        <dbReference type="Proteomes" id="UP000009022"/>
    </source>
</evidence>
<dbReference type="AlphaFoldDB" id="B3SAS7"/>
<feature type="transmembrane region" description="Helical" evidence="7">
    <location>
        <begin position="164"/>
        <end position="185"/>
    </location>
</feature>
<dbReference type="EMBL" id="DS985262">
    <property type="protein sequence ID" value="EDV20205.1"/>
    <property type="molecule type" value="Genomic_DNA"/>
</dbReference>
<feature type="transmembrane region" description="Helical" evidence="7">
    <location>
        <begin position="407"/>
        <end position="431"/>
    </location>
</feature>
<comment type="similarity">
    <text evidence="2">Belongs to the SLC29A/ENT transporter (TC 2.A.57) family.</text>
</comment>
<dbReference type="PRINTS" id="PR01130">
    <property type="entry name" value="DERENTRNSPRT"/>
</dbReference>
<evidence type="ECO:0000256" key="5">
    <source>
        <dbReference type="ARBA" id="ARBA00022989"/>
    </source>
</evidence>
<dbReference type="GO" id="GO:0005337">
    <property type="term" value="F:nucleoside transmembrane transporter activity"/>
    <property type="evidence" value="ECO:0000318"/>
    <property type="project" value="GO_Central"/>
</dbReference>
<keyword evidence="9" id="KW-1185">Reference proteome</keyword>
<dbReference type="InParanoid" id="B3SAS7"/>
<evidence type="ECO:0000256" key="4">
    <source>
        <dbReference type="ARBA" id="ARBA00022692"/>
    </source>
</evidence>
<dbReference type="RefSeq" id="XP_002117366.1">
    <property type="nucleotide sequence ID" value="XM_002117330.1"/>
</dbReference>
<dbReference type="SUPFAM" id="SSF103473">
    <property type="entry name" value="MFS general substrate transporter"/>
    <property type="match status" value="1"/>
</dbReference>
<dbReference type="HOGENOM" id="CLU_021611_0_2_1"/>
<dbReference type="PIRSF" id="PIRSF016379">
    <property type="entry name" value="ENT"/>
    <property type="match status" value="1"/>
</dbReference>
<evidence type="ECO:0000256" key="1">
    <source>
        <dbReference type="ARBA" id="ARBA00004141"/>
    </source>
</evidence>
<feature type="transmembrane region" description="Helical" evidence="7">
    <location>
        <begin position="211"/>
        <end position="232"/>
    </location>
</feature>
<dbReference type="eggNOG" id="KOG1479">
    <property type="taxonomic scope" value="Eukaryota"/>
</dbReference>
<dbReference type="InterPro" id="IPR036259">
    <property type="entry name" value="MFS_trans_sf"/>
</dbReference>
<evidence type="ECO:0000256" key="2">
    <source>
        <dbReference type="ARBA" id="ARBA00007965"/>
    </source>
</evidence>
<gene>
    <name evidence="8" type="ORF">TRIADDRAFT_61365</name>
</gene>
<feature type="transmembrane region" description="Helical" evidence="7">
    <location>
        <begin position="86"/>
        <end position="106"/>
    </location>
</feature>
<dbReference type="KEGG" id="tad:TRIADDRAFT_61365"/>
<dbReference type="FunCoup" id="B3SAS7">
    <property type="interactions" value="102"/>
</dbReference>